<dbReference type="CDD" id="cd18791">
    <property type="entry name" value="SF2_C_RHA"/>
    <property type="match status" value="1"/>
</dbReference>
<dbReference type="Gene3D" id="1.20.120.1080">
    <property type="match status" value="1"/>
</dbReference>
<feature type="compositionally biased region" description="Basic and acidic residues" evidence="5">
    <location>
        <begin position="752"/>
        <end position="765"/>
    </location>
</feature>
<dbReference type="EMBL" id="JAHRIQ010060852">
    <property type="protein sequence ID" value="MEQ2241370.1"/>
    <property type="molecule type" value="Genomic_DNA"/>
</dbReference>
<feature type="compositionally biased region" description="Basic and acidic residues" evidence="5">
    <location>
        <begin position="104"/>
        <end position="114"/>
    </location>
</feature>
<feature type="domain" description="Helicase C-terminal" evidence="7">
    <location>
        <begin position="364"/>
        <end position="532"/>
    </location>
</feature>
<sequence>MDGDRRRDSRSWDWNSAQSRAQMDQIFFREQDYIQAGSPEHKEFWAFFDRFQRFKAKRDMSGSGVRDEVKEKKRTGSNKVDLGLPKEYDARYRINVSVCTGDIEKRMGKSDPRSRQRSSGPGPQEVSDCRLALLHFLDFRQKQSFGKLAKLRREQKNLPIFQYRDRIVELVRLHPVVVVAGDTGCGKSTQVPQYLISAGFSHIACTQPRRIACISLAKRVSFESLNQYGSKVGYQIRFETSRTAATKLLFLTEGLLLRQIQQDKILDQYQVVIVDEVHERHLHCDFLLGVLRSLLADRPGLRLILMSATINIKLFSEYFHSAPVLQVPGRLFPIQVIYQPIPPEEQPSRSEKLDPRPYLRILQGIDQRYSPEERGDLLLFLSGMAEISTIQEACQVYATHTRRWIVLPLHSTLSLAQQDKVFDVAPAGVRKCIISTNIAETSVTIDGVRFVVDSGKVKEMSFDPKAKMQRLQEFWISRASSEQRKGRAGRTGPGVCYRLYSESDYNAFAPYPVPEIHRVALDSLVLQMKSMDLGDPLSFVFIDPPPTASIQTAVTYLKEQGALDSRGELTSIGRLLAQLPVDVVIGKMLVLGSLFNLVEPVLTVAAALSVQSPFLRSSQNNPDCNTARQPLHSNQGDPFTLLNTFNAWVEVKGDRGGGSRKWCRRRGLEEQRLYEMVNLRRQFKDLLKSHSLLESEDRAPSGGDRLQRRERFTERKKLHQLKRDHEQQEGSKRKVLRLDEGQDGELSSGSDTEDKGRGRKDKEGQGQDVDIQEVKFKLRHNVSELQKAVSGSQDLSSRHQALLKLLLCRGLYPQLALPDEHNSTRKDSEQVFHTRNKQGVVIHPTSVFASDPEVLHVPEDDSRET</sequence>
<feature type="non-terminal residue" evidence="8">
    <location>
        <position position="865"/>
    </location>
</feature>
<dbReference type="PANTHER" id="PTHR18934">
    <property type="entry name" value="ATP-DEPENDENT RNA HELICASE"/>
    <property type="match status" value="1"/>
</dbReference>
<dbReference type="Proteomes" id="UP001482620">
    <property type="component" value="Unassembled WGS sequence"/>
</dbReference>
<reference evidence="8 9" key="1">
    <citation type="submission" date="2021-06" db="EMBL/GenBank/DDBJ databases">
        <authorList>
            <person name="Palmer J.M."/>
        </authorList>
    </citation>
    <scope>NUCLEOTIDE SEQUENCE [LARGE SCALE GENOMIC DNA]</scope>
    <source>
        <strain evidence="9">if_2019</strain>
        <tissue evidence="8">Muscle</tissue>
    </source>
</reference>
<feature type="region of interest" description="Disordered" evidence="5">
    <location>
        <begin position="715"/>
        <end position="770"/>
    </location>
</feature>
<evidence type="ECO:0000313" key="8">
    <source>
        <dbReference type="EMBL" id="MEQ2241370.1"/>
    </source>
</evidence>
<dbReference type="CDD" id="cd17979">
    <property type="entry name" value="DEXHc_DHX34"/>
    <property type="match status" value="1"/>
</dbReference>
<keyword evidence="4" id="KW-0067">ATP-binding</keyword>
<keyword evidence="1" id="KW-0547">Nucleotide-binding</keyword>
<proteinExistence type="predicted"/>
<evidence type="ECO:0000313" key="9">
    <source>
        <dbReference type="Proteomes" id="UP001482620"/>
    </source>
</evidence>
<dbReference type="PANTHER" id="PTHR18934:SF221">
    <property type="entry name" value="ATP-DEPENDENT RNA HELICASE DHX34-RELATED"/>
    <property type="match status" value="1"/>
</dbReference>
<organism evidence="8 9">
    <name type="scientific">Ilyodon furcidens</name>
    <name type="common">goldbreast splitfin</name>
    <dbReference type="NCBI Taxonomy" id="33524"/>
    <lineage>
        <taxon>Eukaryota</taxon>
        <taxon>Metazoa</taxon>
        <taxon>Chordata</taxon>
        <taxon>Craniata</taxon>
        <taxon>Vertebrata</taxon>
        <taxon>Euteleostomi</taxon>
        <taxon>Actinopterygii</taxon>
        <taxon>Neopterygii</taxon>
        <taxon>Teleostei</taxon>
        <taxon>Neoteleostei</taxon>
        <taxon>Acanthomorphata</taxon>
        <taxon>Ovalentaria</taxon>
        <taxon>Atherinomorphae</taxon>
        <taxon>Cyprinodontiformes</taxon>
        <taxon>Goodeidae</taxon>
        <taxon>Ilyodon</taxon>
    </lineage>
</organism>
<evidence type="ECO:0000256" key="2">
    <source>
        <dbReference type="ARBA" id="ARBA00022801"/>
    </source>
</evidence>
<dbReference type="Pfam" id="PF00271">
    <property type="entry name" value="Helicase_C"/>
    <property type="match status" value="1"/>
</dbReference>
<feature type="domain" description="Helicase ATP-binding" evidence="6">
    <location>
        <begin position="168"/>
        <end position="328"/>
    </location>
</feature>
<dbReference type="Pfam" id="PF21010">
    <property type="entry name" value="HA2_C"/>
    <property type="match status" value="1"/>
</dbReference>
<dbReference type="InterPro" id="IPR007502">
    <property type="entry name" value="Helicase-assoc_dom"/>
</dbReference>
<dbReference type="SMART" id="SM00490">
    <property type="entry name" value="HELICc"/>
    <property type="match status" value="1"/>
</dbReference>
<comment type="caution">
    <text evidence="8">The sequence shown here is derived from an EMBL/GenBank/DDBJ whole genome shotgun (WGS) entry which is preliminary data.</text>
</comment>
<dbReference type="Pfam" id="PF04408">
    <property type="entry name" value="WHD_HA2"/>
    <property type="match status" value="1"/>
</dbReference>
<evidence type="ECO:0000259" key="6">
    <source>
        <dbReference type="PROSITE" id="PS51192"/>
    </source>
</evidence>
<dbReference type="Gene3D" id="3.40.50.300">
    <property type="entry name" value="P-loop containing nucleotide triphosphate hydrolases"/>
    <property type="match status" value="2"/>
</dbReference>
<dbReference type="InterPro" id="IPR027417">
    <property type="entry name" value="P-loop_NTPase"/>
</dbReference>
<feature type="compositionally biased region" description="Basic and acidic residues" evidence="5">
    <location>
        <begin position="715"/>
        <end position="740"/>
    </location>
</feature>
<evidence type="ECO:0000259" key="7">
    <source>
        <dbReference type="PROSITE" id="PS51194"/>
    </source>
</evidence>
<gene>
    <name evidence="8" type="primary">DHX34</name>
    <name evidence="8" type="ORF">ILYODFUR_024583</name>
</gene>
<keyword evidence="9" id="KW-1185">Reference proteome</keyword>
<dbReference type="PROSITE" id="PS51194">
    <property type="entry name" value="HELICASE_CTER"/>
    <property type="match status" value="1"/>
</dbReference>
<dbReference type="InterPro" id="IPR001650">
    <property type="entry name" value="Helicase_C-like"/>
</dbReference>
<protein>
    <submittedName>
        <fullName evidence="8">DEAH (Asp-Glu-Ala-His) box polypeptide 34</fullName>
    </submittedName>
</protein>
<evidence type="ECO:0000256" key="3">
    <source>
        <dbReference type="ARBA" id="ARBA00022806"/>
    </source>
</evidence>
<name>A0ABV0UA06_9TELE</name>
<keyword evidence="2" id="KW-0378">Hydrolase</keyword>
<dbReference type="SUPFAM" id="SSF52540">
    <property type="entry name" value="P-loop containing nucleoside triphosphate hydrolases"/>
    <property type="match status" value="1"/>
</dbReference>
<dbReference type="PROSITE" id="PS51192">
    <property type="entry name" value="HELICASE_ATP_BIND_1"/>
    <property type="match status" value="1"/>
</dbReference>
<evidence type="ECO:0000256" key="5">
    <source>
        <dbReference type="SAM" id="MobiDB-lite"/>
    </source>
</evidence>
<keyword evidence="3" id="KW-0347">Helicase</keyword>
<dbReference type="InterPro" id="IPR014001">
    <property type="entry name" value="Helicase_ATP-bd"/>
</dbReference>
<dbReference type="SMART" id="SM00487">
    <property type="entry name" value="DEXDc"/>
    <property type="match status" value="1"/>
</dbReference>
<evidence type="ECO:0000256" key="1">
    <source>
        <dbReference type="ARBA" id="ARBA00022741"/>
    </source>
</evidence>
<accession>A0ABV0UA06</accession>
<dbReference type="InterPro" id="IPR048333">
    <property type="entry name" value="HA2_WH"/>
</dbReference>
<dbReference type="SMART" id="SM00847">
    <property type="entry name" value="HA2"/>
    <property type="match status" value="1"/>
</dbReference>
<evidence type="ECO:0000256" key="4">
    <source>
        <dbReference type="ARBA" id="ARBA00022840"/>
    </source>
</evidence>
<feature type="region of interest" description="Disordered" evidence="5">
    <location>
        <begin position="104"/>
        <end position="126"/>
    </location>
</feature>